<dbReference type="SMART" id="SM00225">
    <property type="entry name" value="BTB"/>
    <property type="match status" value="1"/>
</dbReference>
<evidence type="ECO:0000256" key="6">
    <source>
        <dbReference type="SAM" id="MobiDB-lite"/>
    </source>
</evidence>
<dbReference type="RefSeq" id="XP_034232157.1">
    <property type="nucleotide sequence ID" value="XM_034376266.1"/>
</dbReference>
<dbReference type="InterPro" id="IPR000210">
    <property type="entry name" value="BTB/POZ_dom"/>
</dbReference>
<evidence type="ECO:0000256" key="5">
    <source>
        <dbReference type="ARBA" id="ARBA00023242"/>
    </source>
</evidence>
<feature type="compositionally biased region" description="Basic and acidic residues" evidence="6">
    <location>
        <begin position="196"/>
        <end position="213"/>
    </location>
</feature>
<name>A0A6P8YE87_THRPL</name>
<feature type="compositionally biased region" description="Polar residues" evidence="6">
    <location>
        <begin position="256"/>
        <end position="269"/>
    </location>
</feature>
<keyword evidence="2" id="KW-0479">Metal-binding</keyword>
<evidence type="ECO:0000313" key="9">
    <source>
        <dbReference type="RefSeq" id="XP_034232157.1"/>
    </source>
</evidence>
<evidence type="ECO:0000313" key="8">
    <source>
        <dbReference type="Proteomes" id="UP000515158"/>
    </source>
</evidence>
<evidence type="ECO:0000256" key="4">
    <source>
        <dbReference type="ARBA" id="ARBA00022833"/>
    </source>
</evidence>
<dbReference type="AlphaFoldDB" id="A0A6P8YE87"/>
<organism evidence="9">
    <name type="scientific">Thrips palmi</name>
    <name type="common">Melon thrips</name>
    <dbReference type="NCBI Taxonomy" id="161013"/>
    <lineage>
        <taxon>Eukaryota</taxon>
        <taxon>Metazoa</taxon>
        <taxon>Ecdysozoa</taxon>
        <taxon>Arthropoda</taxon>
        <taxon>Hexapoda</taxon>
        <taxon>Insecta</taxon>
        <taxon>Pterygota</taxon>
        <taxon>Neoptera</taxon>
        <taxon>Paraneoptera</taxon>
        <taxon>Thysanoptera</taxon>
        <taxon>Terebrantia</taxon>
        <taxon>Thripoidea</taxon>
        <taxon>Thripidae</taxon>
        <taxon>Thrips</taxon>
    </lineage>
</organism>
<feature type="domain" description="BTB" evidence="7">
    <location>
        <begin position="32"/>
        <end position="97"/>
    </location>
</feature>
<keyword evidence="3" id="KW-0863">Zinc-finger</keyword>
<dbReference type="PROSITE" id="PS50097">
    <property type="entry name" value="BTB"/>
    <property type="match status" value="1"/>
</dbReference>
<dbReference type="SUPFAM" id="SSF54695">
    <property type="entry name" value="POZ domain"/>
    <property type="match status" value="1"/>
</dbReference>
<dbReference type="GO" id="GO:0005634">
    <property type="term" value="C:nucleus"/>
    <property type="evidence" value="ECO:0007669"/>
    <property type="project" value="UniProtKB-SubCell"/>
</dbReference>
<proteinExistence type="predicted"/>
<dbReference type="OrthoDB" id="2311693at2759"/>
<dbReference type="InterPro" id="IPR011333">
    <property type="entry name" value="SKP1/BTB/POZ_sf"/>
</dbReference>
<evidence type="ECO:0000256" key="1">
    <source>
        <dbReference type="ARBA" id="ARBA00004123"/>
    </source>
</evidence>
<keyword evidence="4" id="KW-0862">Zinc</keyword>
<gene>
    <name evidence="9" type="primary">LOC117640050</name>
</gene>
<feature type="compositionally biased region" description="Polar residues" evidence="6">
    <location>
        <begin position="182"/>
        <end position="195"/>
    </location>
</feature>
<evidence type="ECO:0000256" key="2">
    <source>
        <dbReference type="ARBA" id="ARBA00022723"/>
    </source>
</evidence>
<evidence type="ECO:0000259" key="7">
    <source>
        <dbReference type="PROSITE" id="PS50097"/>
    </source>
</evidence>
<comment type="subcellular location">
    <subcellularLocation>
        <location evidence="1">Nucleus</location>
    </subcellularLocation>
</comment>
<dbReference type="Proteomes" id="UP000515158">
    <property type="component" value="Unplaced"/>
</dbReference>
<dbReference type="GO" id="GO:0008270">
    <property type="term" value="F:zinc ion binding"/>
    <property type="evidence" value="ECO:0007669"/>
    <property type="project" value="UniProtKB-KW"/>
</dbReference>
<dbReference type="Pfam" id="PF04500">
    <property type="entry name" value="FLYWCH"/>
    <property type="match status" value="1"/>
</dbReference>
<dbReference type="Gene3D" id="2.20.25.240">
    <property type="match status" value="1"/>
</dbReference>
<dbReference type="InterPro" id="IPR007588">
    <property type="entry name" value="Znf_FLYWCH"/>
</dbReference>
<dbReference type="GO" id="GO:0006357">
    <property type="term" value="P:regulation of transcription by RNA polymerase II"/>
    <property type="evidence" value="ECO:0007669"/>
    <property type="project" value="TreeGrafter"/>
</dbReference>
<feature type="compositionally biased region" description="Low complexity" evidence="6">
    <location>
        <begin position="122"/>
        <end position="134"/>
    </location>
</feature>
<feature type="region of interest" description="Disordered" evidence="6">
    <location>
        <begin position="241"/>
        <end position="269"/>
    </location>
</feature>
<feature type="region of interest" description="Disordered" evidence="6">
    <location>
        <begin position="115"/>
        <end position="147"/>
    </location>
</feature>
<dbReference type="InterPro" id="IPR051095">
    <property type="entry name" value="Dros_DevTransReg"/>
</dbReference>
<evidence type="ECO:0000256" key="3">
    <source>
        <dbReference type="ARBA" id="ARBA00022771"/>
    </source>
</evidence>
<sequence>MATAEQFSLRWNNFQSNMTSGFHALWEGEDLVDVTLAADGRFLQAHKVVLSVCSPYFKTLFKVNPCKHPIVILKDVAYKDLEALLQFMYRGEVNVCQEELGGFLKTAEMLEVKGLTGDDSQRSSSPSNQMQQPQALPSKPSKDRTHLSGKLVSASMVLSDDSRSIHSSQFKRKRVSGPVSPATANSVNEENSNTRGHSEYPELAHPKVEPRDMDTDDGGDSYSAEKDASDSLVTLLAGESSHGGIHSEGMDPAVFSSMSAHGQGDSTGTQDASQVEYIKTDKGHLKLLLGGYMYTRHRVNNGTIEWRCDQRKLCTSRLWVTFGTNNVAKISPHSHPADHDRVKIAKLSRWLVPQDMKAWNSAELWERK</sequence>
<feature type="region of interest" description="Disordered" evidence="6">
    <location>
        <begin position="162"/>
        <end position="227"/>
    </location>
</feature>
<dbReference type="Gene3D" id="3.30.710.10">
    <property type="entry name" value="Potassium Channel Kv1.1, Chain A"/>
    <property type="match status" value="1"/>
</dbReference>
<keyword evidence="8" id="KW-1185">Reference proteome</keyword>
<accession>A0A6P8YE87</accession>
<dbReference type="GeneID" id="117640050"/>
<reference evidence="9" key="1">
    <citation type="submission" date="2025-08" db="UniProtKB">
        <authorList>
            <consortium name="RefSeq"/>
        </authorList>
    </citation>
    <scope>IDENTIFICATION</scope>
    <source>
        <tissue evidence="9">Total insect</tissue>
    </source>
</reference>
<dbReference type="Pfam" id="PF00651">
    <property type="entry name" value="BTB"/>
    <property type="match status" value="1"/>
</dbReference>
<keyword evidence="5" id="KW-0539">Nucleus</keyword>
<dbReference type="CDD" id="cd18315">
    <property type="entry name" value="BTB_POZ_BAB-like"/>
    <property type="match status" value="1"/>
</dbReference>
<dbReference type="PANTHER" id="PTHR23110:SF99">
    <property type="entry name" value="BROAD-COMPLEX CORE PROTEIN ISOFORM 6"/>
    <property type="match status" value="1"/>
</dbReference>
<protein>
    <submittedName>
        <fullName evidence="9">Longitudinals lacking protein, isoforms H/M/V-like isoform X4</fullName>
    </submittedName>
</protein>
<dbReference type="PANTHER" id="PTHR23110">
    <property type="entry name" value="BTB DOMAIN TRANSCRIPTION FACTOR"/>
    <property type="match status" value="1"/>
</dbReference>